<dbReference type="RefSeq" id="WP_201691230.1">
    <property type="nucleotide sequence ID" value="NZ_JAEQND010000009.1"/>
</dbReference>
<proteinExistence type="predicted"/>
<sequence length="114" mass="12956">MKKAKPSLLDRLRAKKAQRENVRVSVAWYSEEQWARVKASAVDPELFEATYPEWVKMAEDALREIRAAIGNPIMIDIDADELAAWCLVHGKQNDSSARAEFASYKSGTERYRGP</sequence>
<keyword evidence="2" id="KW-1185">Reference proteome</keyword>
<comment type="caution">
    <text evidence="1">The sequence shown here is derived from an EMBL/GenBank/DDBJ whole genome shotgun (WGS) entry which is preliminary data.</text>
</comment>
<dbReference type="Proteomes" id="UP000622707">
    <property type="component" value="Unassembled WGS sequence"/>
</dbReference>
<evidence type="ECO:0000313" key="1">
    <source>
        <dbReference type="EMBL" id="MBL0426855.1"/>
    </source>
</evidence>
<organism evidence="1 2">
    <name type="scientific">Ramlibacter alkalitolerans</name>
    <dbReference type="NCBI Taxonomy" id="2039631"/>
    <lineage>
        <taxon>Bacteria</taxon>
        <taxon>Pseudomonadati</taxon>
        <taxon>Pseudomonadota</taxon>
        <taxon>Betaproteobacteria</taxon>
        <taxon>Burkholderiales</taxon>
        <taxon>Comamonadaceae</taxon>
        <taxon>Ramlibacter</taxon>
    </lineage>
</organism>
<evidence type="ECO:0000313" key="2">
    <source>
        <dbReference type="Proteomes" id="UP000622707"/>
    </source>
</evidence>
<reference evidence="1 2" key="1">
    <citation type="journal article" date="2017" name="Int. J. Syst. Evol. Microbiol.">
        <title>Ramlibacter alkalitolerans sp. nov., alkali-tolerant bacterium isolated from soil of ginseng.</title>
        <authorList>
            <person name="Lee D.H."/>
            <person name="Cha C.J."/>
        </authorList>
    </citation>
    <scope>NUCLEOTIDE SEQUENCE [LARGE SCALE GENOMIC DNA]</scope>
    <source>
        <strain evidence="1 2">KACC 19305</strain>
    </source>
</reference>
<gene>
    <name evidence="1" type="ORF">JI746_17205</name>
</gene>
<accession>A0ABS1JTE8</accession>
<protein>
    <submittedName>
        <fullName evidence="1">Uncharacterized protein</fullName>
    </submittedName>
</protein>
<name>A0ABS1JTE8_9BURK</name>
<dbReference type="EMBL" id="JAEQND010000009">
    <property type="protein sequence ID" value="MBL0426855.1"/>
    <property type="molecule type" value="Genomic_DNA"/>
</dbReference>